<feature type="transmembrane region" description="Helical" evidence="5">
    <location>
        <begin position="313"/>
        <end position="336"/>
    </location>
</feature>
<name>A0A430FJ57_9BIFI</name>
<evidence type="ECO:0000313" key="8">
    <source>
        <dbReference type="Proteomes" id="UP000287533"/>
    </source>
</evidence>
<dbReference type="EMBL" id="QXGL01000004">
    <property type="protein sequence ID" value="RSX52812.1"/>
    <property type="molecule type" value="Genomic_DNA"/>
</dbReference>
<feature type="transmembrane region" description="Helical" evidence="5">
    <location>
        <begin position="425"/>
        <end position="449"/>
    </location>
</feature>
<feature type="transmembrane region" description="Helical" evidence="5">
    <location>
        <begin position="363"/>
        <end position="384"/>
    </location>
</feature>
<feature type="transmembrane region" description="Helical" evidence="5">
    <location>
        <begin position="63"/>
        <end position="84"/>
    </location>
</feature>
<dbReference type="Pfam" id="PF00324">
    <property type="entry name" value="AA_permease"/>
    <property type="match status" value="1"/>
</dbReference>
<feature type="transmembrane region" description="Helical" evidence="5">
    <location>
        <begin position="223"/>
        <end position="244"/>
    </location>
</feature>
<dbReference type="OrthoDB" id="9762947at2"/>
<dbReference type="GO" id="GO:0016020">
    <property type="term" value="C:membrane"/>
    <property type="evidence" value="ECO:0007669"/>
    <property type="project" value="UniProtKB-SubCell"/>
</dbReference>
<comment type="caution">
    <text evidence="7">The sequence shown here is derived from an EMBL/GenBank/DDBJ whole genome shotgun (WGS) entry which is preliminary data.</text>
</comment>
<dbReference type="InterPro" id="IPR050367">
    <property type="entry name" value="APC_superfamily"/>
</dbReference>
<keyword evidence="8" id="KW-1185">Reference proteome</keyword>
<dbReference type="InterPro" id="IPR004841">
    <property type="entry name" value="AA-permease/SLC12A_dom"/>
</dbReference>
<evidence type="ECO:0000256" key="1">
    <source>
        <dbReference type="ARBA" id="ARBA00004141"/>
    </source>
</evidence>
<feature type="transmembrane region" description="Helical" evidence="5">
    <location>
        <begin position="390"/>
        <end position="413"/>
    </location>
</feature>
<evidence type="ECO:0000256" key="3">
    <source>
        <dbReference type="ARBA" id="ARBA00022989"/>
    </source>
</evidence>
<feature type="transmembrane region" description="Helical" evidence="5">
    <location>
        <begin position="182"/>
        <end position="203"/>
    </location>
</feature>
<feature type="domain" description="Amino acid permease/ SLC12A" evidence="6">
    <location>
        <begin position="44"/>
        <end position="477"/>
    </location>
</feature>
<evidence type="ECO:0000313" key="7">
    <source>
        <dbReference type="EMBL" id="RSX52812.1"/>
    </source>
</evidence>
<accession>A0A430FJ57</accession>
<evidence type="ECO:0000256" key="4">
    <source>
        <dbReference type="ARBA" id="ARBA00023136"/>
    </source>
</evidence>
<keyword evidence="3 5" id="KW-1133">Transmembrane helix</keyword>
<feature type="transmembrane region" description="Helical" evidence="5">
    <location>
        <begin position="158"/>
        <end position="175"/>
    </location>
</feature>
<gene>
    <name evidence="7" type="ORF">D2E25_1383</name>
</gene>
<evidence type="ECO:0000256" key="5">
    <source>
        <dbReference type="SAM" id="Phobius"/>
    </source>
</evidence>
<feature type="transmembrane region" description="Helical" evidence="5">
    <location>
        <begin position="36"/>
        <end position="57"/>
    </location>
</feature>
<evidence type="ECO:0000256" key="2">
    <source>
        <dbReference type="ARBA" id="ARBA00022692"/>
    </source>
</evidence>
<feature type="transmembrane region" description="Helical" evidence="5">
    <location>
        <begin position="114"/>
        <end position="138"/>
    </location>
</feature>
<sequence length="500" mass="52985">MSATSVSTTSGSGLSSVTYVHTGKDYFEKRQLKRTAGAFGLWAIGIAAVISGDFSGWNGGIAQAGWGGMLIAALVVYAMYVLMLNSISEMASAMPHTGGAYSFARAAMGPWGGFFTGLAETIEYLMTAATIVYFSSAYADAILSDLTGFSLDNAGLQWVWWLGLYAIFVVVNWLGAETSFHFAQVVSIAALAIVALFGIGAIVTGKADFGTLLNITPEAGGSAFLPFGAGAIFFAMPFAMWLFLGIEQLPLAAEEVRDPERNIPKASRLCIFTLGLSALIIVFLNPAVMGSAALSSSDEPLLDGYRAILPGNLAAVLSAFALIGLLASIQGIMFAYGRNLYSLSRAGYYPAFLSLTGKKKTPYWGLIVGAIIGFAALFIIAYGGDGAGSVVLNIAVWGAVLAYLLQMVSYVLLKRNMPDIKRPFVSRFGTPGAVVAGLLAFAIFVAVLLNPDYRLAVYAMVVIYLLATIFFAVYGRKHLVLSPEEEFAASGGKAEYRTDD</sequence>
<comment type="subcellular location">
    <subcellularLocation>
        <location evidence="1">Membrane</location>
        <topology evidence="1">Multi-pass membrane protein</topology>
    </subcellularLocation>
</comment>
<dbReference type="Gene3D" id="1.20.1740.10">
    <property type="entry name" value="Amino acid/polyamine transporter I"/>
    <property type="match status" value="1"/>
</dbReference>
<dbReference type="RefSeq" id="WP_125981245.1">
    <property type="nucleotide sequence ID" value="NZ_QXGL01000004.1"/>
</dbReference>
<dbReference type="Proteomes" id="UP000287533">
    <property type="component" value="Unassembled WGS sequence"/>
</dbReference>
<evidence type="ECO:0000259" key="6">
    <source>
        <dbReference type="Pfam" id="PF00324"/>
    </source>
</evidence>
<dbReference type="PANTHER" id="PTHR42770:SF7">
    <property type="entry name" value="MEMBRANE PROTEIN"/>
    <property type="match status" value="1"/>
</dbReference>
<protein>
    <submittedName>
        <fullName evidence="7">Amino acid ABC transporter permease</fullName>
    </submittedName>
</protein>
<dbReference type="PIRSF" id="PIRSF006060">
    <property type="entry name" value="AA_transporter"/>
    <property type="match status" value="1"/>
</dbReference>
<organism evidence="7 8">
    <name type="scientific">Bifidobacterium goeldii</name>
    <dbReference type="NCBI Taxonomy" id="2306975"/>
    <lineage>
        <taxon>Bacteria</taxon>
        <taxon>Bacillati</taxon>
        <taxon>Actinomycetota</taxon>
        <taxon>Actinomycetes</taxon>
        <taxon>Bifidobacteriales</taxon>
        <taxon>Bifidobacteriaceae</taxon>
        <taxon>Bifidobacterium</taxon>
    </lineage>
</organism>
<dbReference type="GO" id="GO:0055085">
    <property type="term" value="P:transmembrane transport"/>
    <property type="evidence" value="ECO:0007669"/>
    <property type="project" value="InterPro"/>
</dbReference>
<proteinExistence type="predicted"/>
<dbReference type="AlphaFoldDB" id="A0A430FJ57"/>
<feature type="transmembrane region" description="Helical" evidence="5">
    <location>
        <begin position="455"/>
        <end position="474"/>
    </location>
</feature>
<keyword evidence="4 5" id="KW-0472">Membrane</keyword>
<feature type="transmembrane region" description="Helical" evidence="5">
    <location>
        <begin position="269"/>
        <end position="293"/>
    </location>
</feature>
<keyword evidence="2 5" id="KW-0812">Transmembrane</keyword>
<reference evidence="7 8" key="1">
    <citation type="submission" date="2018-09" db="EMBL/GenBank/DDBJ databases">
        <title>Characterization of the phylogenetic diversity of five novel species belonging to the genus Bifidobacterium.</title>
        <authorList>
            <person name="Lugli G.A."/>
            <person name="Duranti S."/>
            <person name="Milani C."/>
        </authorList>
    </citation>
    <scope>NUCLEOTIDE SEQUENCE [LARGE SCALE GENOMIC DNA]</scope>
    <source>
        <strain evidence="7 8">2034B</strain>
    </source>
</reference>
<dbReference type="PANTHER" id="PTHR42770">
    <property type="entry name" value="AMINO ACID TRANSPORTER-RELATED"/>
    <property type="match status" value="1"/>
</dbReference>